<dbReference type="GeneID" id="100551438"/>
<dbReference type="InterPro" id="IPR039689">
    <property type="entry name" value="CD72"/>
</dbReference>
<dbReference type="GO" id="GO:0004888">
    <property type="term" value="F:transmembrane signaling receptor activity"/>
    <property type="evidence" value="ECO:0007669"/>
    <property type="project" value="InterPro"/>
</dbReference>
<name>G1N2A5_MELGA</name>
<evidence type="ECO:0000313" key="4">
    <source>
        <dbReference type="Ensembl" id="ENSMGAP00000005739.2"/>
    </source>
</evidence>
<dbReference type="InterPro" id="IPR016187">
    <property type="entry name" value="CTDL_fold"/>
</dbReference>
<dbReference type="AlphaFoldDB" id="G1N2A5"/>
<keyword evidence="5" id="KW-1185">Reference proteome</keyword>
<dbReference type="Gene3D" id="3.10.100.10">
    <property type="entry name" value="Mannose-Binding Protein A, subunit A"/>
    <property type="match status" value="1"/>
</dbReference>
<reference evidence="4" key="2">
    <citation type="submission" date="2025-08" db="UniProtKB">
        <authorList>
            <consortium name="Ensembl"/>
        </authorList>
    </citation>
    <scope>IDENTIFICATION</scope>
</reference>
<sequence>MAGCWSPQLCLAGPICCGSEPSSASVRGGLTSLLHPKPGCKDHPRESGGRQQDSGLVCMAQGVLYTDLRFAKGPGGRGTANQALEAALGMDEAESPHENITPELMPVGTAGEGAQHSPGCCSRRRCVPAGLLAVNLLLLVAAMVLGACYWKVTRQLQDTSLEQVAERGRFSQEVRMRDQSLEQMRQELAQVQEELQQAWKLGNNSQLELGRWEAELAHVSGALAATQKELNSVQGRLNASESTVTLLRSCTAIDCCPSGWLLYRGKCLFISTDKKTWDDSRAECEEKYSQLLITKSWSRWTVPSFLKNADVAYWIGLQKSRYPWYEYDWLEEGEPDGEGLTDAWFWVDGSLYERPWQPKSNGSCAVISRGNIKPAPCEGPDDLHLWICEKAAGPSSPFIG</sequence>
<dbReference type="Pfam" id="PF00059">
    <property type="entry name" value="Lectin_C"/>
    <property type="match status" value="1"/>
</dbReference>
<feature type="coiled-coil region" evidence="1">
    <location>
        <begin position="174"/>
        <end position="201"/>
    </location>
</feature>
<dbReference type="InParanoid" id="G1N2A5"/>
<dbReference type="InterPro" id="IPR016186">
    <property type="entry name" value="C-type_lectin-like/link_sf"/>
</dbReference>
<dbReference type="Proteomes" id="UP000001645">
    <property type="component" value="Chromosome Z"/>
</dbReference>
<dbReference type="Bgee" id="ENSMGAG00000005801">
    <property type="expression patterns" value="Expressed in bursa of Fabricius and 5 other cell types or tissues"/>
</dbReference>
<keyword evidence="2" id="KW-1133">Transmembrane helix</keyword>
<feature type="transmembrane region" description="Helical" evidence="2">
    <location>
        <begin position="129"/>
        <end position="150"/>
    </location>
</feature>
<dbReference type="GeneTree" id="ENSGT00390000003668"/>
<organism evidence="4 5">
    <name type="scientific">Meleagris gallopavo</name>
    <name type="common">Wild turkey</name>
    <dbReference type="NCBI Taxonomy" id="9103"/>
    <lineage>
        <taxon>Eukaryota</taxon>
        <taxon>Metazoa</taxon>
        <taxon>Chordata</taxon>
        <taxon>Craniata</taxon>
        <taxon>Vertebrata</taxon>
        <taxon>Euteleostomi</taxon>
        <taxon>Archelosauria</taxon>
        <taxon>Archosauria</taxon>
        <taxon>Dinosauria</taxon>
        <taxon>Saurischia</taxon>
        <taxon>Theropoda</taxon>
        <taxon>Coelurosauria</taxon>
        <taxon>Aves</taxon>
        <taxon>Neognathae</taxon>
        <taxon>Galloanserae</taxon>
        <taxon>Galliformes</taxon>
        <taxon>Phasianidae</taxon>
        <taxon>Meleagridinae</taxon>
        <taxon>Meleagris</taxon>
    </lineage>
</organism>
<feature type="domain" description="C-type lectin" evidence="3">
    <location>
        <begin position="263"/>
        <end position="378"/>
    </location>
</feature>
<dbReference type="PANTHER" id="PTHR15028">
    <property type="entry name" value="CD72-RELATED"/>
    <property type="match status" value="1"/>
</dbReference>
<proteinExistence type="predicted"/>
<dbReference type="InterPro" id="IPR001304">
    <property type="entry name" value="C-type_lectin-like"/>
</dbReference>
<dbReference type="OrthoDB" id="8950604at2759"/>
<reference evidence="4 5" key="1">
    <citation type="journal article" date="2010" name="PLoS Biol.">
        <title>Multi-platform next-generation sequencing of the domestic turkey (Meleagris gallopavo): genome assembly and analysis.</title>
        <authorList>
            <person name="Dalloul R.A."/>
            <person name="Long J.A."/>
            <person name="Zimin A.V."/>
            <person name="Aslam L."/>
            <person name="Beal K."/>
            <person name="Blomberg L.A."/>
            <person name="Bouffard P."/>
            <person name="Burt D.W."/>
            <person name="Crasta O."/>
            <person name="Crooijmans R.P."/>
            <person name="Cooper K."/>
            <person name="Coulombe R.A."/>
            <person name="De S."/>
            <person name="Delany M.E."/>
            <person name="Dodgson J.B."/>
            <person name="Dong J.J."/>
            <person name="Evans C."/>
            <person name="Frederickson K.M."/>
            <person name="Flicek P."/>
            <person name="Florea L."/>
            <person name="Folkerts O."/>
            <person name="Groenen M.A."/>
            <person name="Harkins T.T."/>
            <person name="Herrero J."/>
            <person name="Hoffmann S."/>
            <person name="Megens H.J."/>
            <person name="Jiang A."/>
            <person name="de Jong P."/>
            <person name="Kaiser P."/>
            <person name="Kim H."/>
            <person name="Kim K.W."/>
            <person name="Kim S."/>
            <person name="Langenberger D."/>
            <person name="Lee M.K."/>
            <person name="Lee T."/>
            <person name="Mane S."/>
            <person name="Marcais G."/>
            <person name="Marz M."/>
            <person name="McElroy A.P."/>
            <person name="Modise T."/>
            <person name="Nefedov M."/>
            <person name="Notredame C."/>
            <person name="Paton I.R."/>
            <person name="Payne W.S."/>
            <person name="Pertea G."/>
            <person name="Prickett D."/>
            <person name="Puiu D."/>
            <person name="Qioa D."/>
            <person name="Raineri E."/>
            <person name="Ruffier M."/>
            <person name="Salzberg S.L."/>
            <person name="Schatz M.C."/>
            <person name="Scheuring C."/>
            <person name="Schmidt C.J."/>
            <person name="Schroeder S."/>
            <person name="Searle S.M."/>
            <person name="Smith E.J."/>
            <person name="Smith J."/>
            <person name="Sonstegard T.S."/>
            <person name="Stadler P.F."/>
            <person name="Tafer H."/>
            <person name="Tu Z.J."/>
            <person name="Van Tassell C.P."/>
            <person name="Vilella A.J."/>
            <person name="Williams K.P."/>
            <person name="Yorke J.A."/>
            <person name="Zhang L."/>
            <person name="Zhang H.B."/>
            <person name="Zhang X."/>
            <person name="Zhang Y."/>
            <person name="Reed K.M."/>
        </authorList>
    </citation>
    <scope>NUCLEOTIDE SEQUENCE [LARGE SCALE GENOMIC DNA]</scope>
</reference>
<dbReference type="KEGG" id="mgp:100551438"/>
<dbReference type="SUPFAM" id="SSF56436">
    <property type="entry name" value="C-type lectin-like"/>
    <property type="match status" value="1"/>
</dbReference>
<evidence type="ECO:0000313" key="5">
    <source>
        <dbReference type="Proteomes" id="UP000001645"/>
    </source>
</evidence>
<keyword evidence="1" id="KW-0175">Coiled coil</keyword>
<dbReference type="SMART" id="SM00034">
    <property type="entry name" value="CLECT"/>
    <property type="match status" value="1"/>
</dbReference>
<evidence type="ECO:0000259" key="3">
    <source>
        <dbReference type="PROSITE" id="PS50041"/>
    </source>
</evidence>
<reference evidence="4" key="3">
    <citation type="submission" date="2025-09" db="UniProtKB">
        <authorList>
            <consortium name="Ensembl"/>
        </authorList>
    </citation>
    <scope>IDENTIFICATION</scope>
</reference>
<evidence type="ECO:0000256" key="2">
    <source>
        <dbReference type="SAM" id="Phobius"/>
    </source>
</evidence>
<dbReference type="Ensembl" id="ENSMGAT00000006481.2">
    <property type="protein sequence ID" value="ENSMGAP00000005739.2"/>
    <property type="gene ID" value="ENSMGAG00000005801.2"/>
</dbReference>
<dbReference type="HOGENOM" id="CLU_1574183_0_0_1"/>
<accession>G1N2A5</accession>
<keyword evidence="2" id="KW-0812">Transmembrane</keyword>
<dbReference type="PANTHER" id="PTHR15028:SF6">
    <property type="entry name" value="B-CELL DIFFERENTIATION ANTIGEN CD72"/>
    <property type="match status" value="1"/>
</dbReference>
<evidence type="ECO:0000256" key="1">
    <source>
        <dbReference type="SAM" id="Coils"/>
    </source>
</evidence>
<dbReference type="PROSITE" id="PS50041">
    <property type="entry name" value="C_TYPE_LECTIN_2"/>
    <property type="match status" value="1"/>
</dbReference>
<keyword evidence="2" id="KW-0472">Membrane</keyword>
<dbReference type="GO" id="GO:0005886">
    <property type="term" value="C:plasma membrane"/>
    <property type="evidence" value="ECO:0007669"/>
    <property type="project" value="InterPro"/>
</dbReference>
<gene>
    <name evidence="4" type="primary">LOC100551438</name>
</gene>
<protein>
    <recommendedName>
        <fullName evidence="3">C-type lectin domain-containing protein</fullName>
    </recommendedName>
</protein>